<dbReference type="SUPFAM" id="SSF52058">
    <property type="entry name" value="L domain-like"/>
    <property type="match status" value="1"/>
</dbReference>
<dbReference type="Pfam" id="PF13306">
    <property type="entry name" value="LRR_5"/>
    <property type="match status" value="1"/>
</dbReference>
<dbReference type="RefSeq" id="WP_186998782.1">
    <property type="nucleotide sequence ID" value="NZ_JACRWH010000009.1"/>
</dbReference>
<dbReference type="Proteomes" id="UP000649075">
    <property type="component" value="Unassembled WGS sequence"/>
</dbReference>
<dbReference type="InterPro" id="IPR026906">
    <property type="entry name" value="LRR_5"/>
</dbReference>
<dbReference type="PANTHER" id="PTHR45661">
    <property type="entry name" value="SURFACE ANTIGEN"/>
    <property type="match status" value="1"/>
</dbReference>
<accession>A0ABR7KGU6</accession>
<comment type="caution">
    <text evidence="1">The sequence shown here is derived from an EMBL/GenBank/DDBJ whole genome shotgun (WGS) entry which is preliminary data.</text>
</comment>
<dbReference type="InterPro" id="IPR032675">
    <property type="entry name" value="LRR_dom_sf"/>
</dbReference>
<organism evidence="1 2">
    <name type="scientific">Holdemanella hominis</name>
    <dbReference type="NCBI Taxonomy" id="2764327"/>
    <lineage>
        <taxon>Bacteria</taxon>
        <taxon>Bacillati</taxon>
        <taxon>Bacillota</taxon>
        <taxon>Erysipelotrichia</taxon>
        <taxon>Erysipelotrichales</taxon>
        <taxon>Erysipelotrichaceae</taxon>
        <taxon>Holdemanella</taxon>
    </lineage>
</organism>
<dbReference type="EMBL" id="JACRWH010000009">
    <property type="protein sequence ID" value="MBC6011924.1"/>
    <property type="molecule type" value="Genomic_DNA"/>
</dbReference>
<sequence length="301" mass="35027">MNVCVYYEKINEDSIRINRVYSLSPKIEIPESIDGYVVHEIGNYCFSSKKVDLSKAILSCDIPSNYHECSGVDVESVKFPSTLKKLGNYAFYNCRKLKEIYLPFSLMSIGSDVFMNCLRLNHIYYDCSIFDVTFLKQILTQITWDVEVHFLDSSIFYPEYNGGYDEVGPAHIFALNIEGEGFRMRQCFKEGKIDFDGYDACFEKLCAEESESCIFHVAILRFMMGSEQYIPYLRAHDLTSYLHVYKDICAMVEKLLKKECLGQSDLDRLIFMEKDLETRTLLMELKNKMFKSSSTYSFEDF</sequence>
<proteinExistence type="predicted"/>
<evidence type="ECO:0000313" key="2">
    <source>
        <dbReference type="Proteomes" id="UP000649075"/>
    </source>
</evidence>
<dbReference type="InterPro" id="IPR053139">
    <property type="entry name" value="Surface_bspA-like"/>
</dbReference>
<gene>
    <name evidence="1" type="ORF">H8911_04035</name>
</gene>
<protein>
    <submittedName>
        <fullName evidence="1">Leucine-rich repeat domain-containing protein</fullName>
    </submittedName>
</protein>
<evidence type="ECO:0000313" key="1">
    <source>
        <dbReference type="EMBL" id="MBC6011924.1"/>
    </source>
</evidence>
<dbReference type="PANTHER" id="PTHR45661:SF3">
    <property type="entry name" value="IG-LIKE DOMAIN-CONTAINING PROTEIN"/>
    <property type="match status" value="1"/>
</dbReference>
<dbReference type="Gene3D" id="3.80.10.10">
    <property type="entry name" value="Ribonuclease Inhibitor"/>
    <property type="match status" value="1"/>
</dbReference>
<name>A0ABR7KGU6_9FIRM</name>
<keyword evidence="2" id="KW-1185">Reference proteome</keyword>
<reference evidence="1 2" key="1">
    <citation type="submission" date="2020-08" db="EMBL/GenBank/DDBJ databases">
        <authorList>
            <person name="Liu C."/>
            <person name="Sun Q."/>
        </authorList>
    </citation>
    <scope>NUCLEOTIDE SEQUENCE [LARGE SCALE GENOMIC DNA]</scope>
    <source>
        <strain evidence="1 2">L34</strain>
    </source>
</reference>